<name>A0A562TZ38_9SPHI</name>
<evidence type="ECO:0000313" key="3">
    <source>
        <dbReference type="Proteomes" id="UP000317010"/>
    </source>
</evidence>
<gene>
    <name evidence="2" type="ORF">JN11_03081</name>
</gene>
<dbReference type="InterPro" id="IPR016181">
    <property type="entry name" value="Acyl_CoA_acyltransferase"/>
</dbReference>
<dbReference type="GO" id="GO:0016747">
    <property type="term" value="F:acyltransferase activity, transferring groups other than amino-acyl groups"/>
    <property type="evidence" value="ECO:0007669"/>
    <property type="project" value="InterPro"/>
</dbReference>
<keyword evidence="2" id="KW-0413">Isomerase</keyword>
<evidence type="ECO:0000313" key="2">
    <source>
        <dbReference type="EMBL" id="TWI98892.1"/>
    </source>
</evidence>
<dbReference type="PROSITE" id="PS51186">
    <property type="entry name" value="GNAT"/>
    <property type="match status" value="1"/>
</dbReference>
<sequence length="144" mass="16516">MIQIEQIRPELTWQLRRDVLYPGEMKHNMGLEEDEHGIHFGAFKNNKLVGIVSLFQNGTDFQFRKLAIDPSAQKMGIGNNLLQYITGFAQHEGGTRIWCNARISATGFYLKADFVQTGKFFSKNGYDYEIMEKLITPFPDPPIN</sequence>
<protein>
    <submittedName>
        <fullName evidence="2">Phosphoribosylformimino-5-aminoimidazole carboxamide ribotide isomerase</fullName>
    </submittedName>
</protein>
<proteinExistence type="predicted"/>
<dbReference type="RefSeq" id="WP_144913884.1">
    <property type="nucleotide sequence ID" value="NZ_VLLI01000008.1"/>
</dbReference>
<organism evidence="2 3">
    <name type="scientific">Mucilaginibacter frigoritolerans</name>
    <dbReference type="NCBI Taxonomy" id="652788"/>
    <lineage>
        <taxon>Bacteria</taxon>
        <taxon>Pseudomonadati</taxon>
        <taxon>Bacteroidota</taxon>
        <taxon>Sphingobacteriia</taxon>
        <taxon>Sphingobacteriales</taxon>
        <taxon>Sphingobacteriaceae</taxon>
        <taxon>Mucilaginibacter</taxon>
    </lineage>
</organism>
<accession>A0A562TZ38</accession>
<dbReference type="SUPFAM" id="SSF55729">
    <property type="entry name" value="Acyl-CoA N-acyltransferases (Nat)"/>
    <property type="match status" value="1"/>
</dbReference>
<dbReference type="GO" id="GO:0016853">
    <property type="term" value="F:isomerase activity"/>
    <property type="evidence" value="ECO:0007669"/>
    <property type="project" value="UniProtKB-KW"/>
</dbReference>
<feature type="domain" description="N-acetyltransferase" evidence="1">
    <location>
        <begin position="1"/>
        <end position="136"/>
    </location>
</feature>
<dbReference type="CDD" id="cd04301">
    <property type="entry name" value="NAT_SF"/>
    <property type="match status" value="1"/>
</dbReference>
<dbReference type="AlphaFoldDB" id="A0A562TZ38"/>
<keyword evidence="3" id="KW-1185">Reference proteome</keyword>
<dbReference type="OrthoDB" id="1178186at2"/>
<comment type="caution">
    <text evidence="2">The sequence shown here is derived from an EMBL/GenBank/DDBJ whole genome shotgun (WGS) entry which is preliminary data.</text>
</comment>
<dbReference type="EMBL" id="VLLI01000008">
    <property type="protein sequence ID" value="TWI98892.1"/>
    <property type="molecule type" value="Genomic_DNA"/>
</dbReference>
<dbReference type="Proteomes" id="UP000317010">
    <property type="component" value="Unassembled WGS sequence"/>
</dbReference>
<evidence type="ECO:0000259" key="1">
    <source>
        <dbReference type="PROSITE" id="PS51186"/>
    </source>
</evidence>
<dbReference type="Pfam" id="PF13673">
    <property type="entry name" value="Acetyltransf_10"/>
    <property type="match status" value="1"/>
</dbReference>
<dbReference type="Gene3D" id="3.40.630.30">
    <property type="match status" value="1"/>
</dbReference>
<reference evidence="2 3" key="1">
    <citation type="submission" date="2019-07" db="EMBL/GenBank/DDBJ databases">
        <title>Genomic Encyclopedia of Archaeal and Bacterial Type Strains, Phase II (KMG-II): from individual species to whole genera.</title>
        <authorList>
            <person name="Goeker M."/>
        </authorList>
    </citation>
    <scope>NUCLEOTIDE SEQUENCE [LARGE SCALE GENOMIC DNA]</scope>
    <source>
        <strain evidence="2 3">ATCC BAA-1854</strain>
    </source>
</reference>
<dbReference type="InterPro" id="IPR000182">
    <property type="entry name" value="GNAT_dom"/>
</dbReference>